<gene>
    <name evidence="1" type="ORF">SERIO_v1c10900</name>
</gene>
<organism evidence="1 2">
    <name type="scientific">Spiroplasma eriocheiris</name>
    <dbReference type="NCBI Taxonomy" id="315358"/>
    <lineage>
        <taxon>Bacteria</taxon>
        <taxon>Bacillati</taxon>
        <taxon>Mycoplasmatota</taxon>
        <taxon>Mollicutes</taxon>
        <taxon>Entomoplasmatales</taxon>
        <taxon>Spiroplasmataceae</taxon>
        <taxon>Spiroplasma</taxon>
    </lineage>
</organism>
<keyword evidence="2" id="KW-1185">Reference proteome</keyword>
<protein>
    <submittedName>
        <fullName evidence="1">Uncharacterized protein</fullName>
    </submittedName>
</protein>
<evidence type="ECO:0000313" key="1">
    <source>
        <dbReference type="EMBL" id="AKM54643.1"/>
    </source>
</evidence>
<evidence type="ECO:0000313" key="2">
    <source>
        <dbReference type="Proteomes" id="UP000035661"/>
    </source>
</evidence>
<name>A0A0H3XID5_9MOLU</name>
<proteinExistence type="predicted"/>
<dbReference type="KEGG" id="seri:SERIO_v1c10900"/>
<dbReference type="EMBL" id="CP011856">
    <property type="protein sequence ID" value="AKM54643.1"/>
    <property type="molecule type" value="Genomic_DNA"/>
</dbReference>
<dbReference type="AlphaFoldDB" id="A0A0H3XID5"/>
<sequence>MAFKLLKTVAIMVAGMLIAPKKGSELRADFVKMVKKYNPQLKEMVNKIEIVWEKSQGIESDEIAADIEVKIKNVKGAVDILDSASTKEMAYKALKKLDQGAVKLIKAAAKSPNVRAVAKDLAKITVSAIDAGIKVSDDLKKTSASISEKIIEEGHSTPTKKISHQNKK</sequence>
<reference evidence="1 2" key="1">
    <citation type="journal article" date="2015" name="Genome Biol. Evol.">
        <title>Found and Lost: The Fates of Horizontally Acquired Genes in Arthropod-Symbiotic Spiroplasma.</title>
        <authorList>
            <person name="Lo W.S."/>
            <person name="Gasparich G.E."/>
            <person name="Kuo C.H."/>
        </authorList>
    </citation>
    <scope>NUCLEOTIDE SEQUENCE [LARGE SCALE GENOMIC DNA]</scope>
    <source>
        <strain evidence="2">TDA-040725-5</strain>
    </source>
</reference>
<reference evidence="2" key="2">
    <citation type="submission" date="2015-06" db="EMBL/GenBank/DDBJ databases">
        <title>Complete genome sequence of Spiroplasma eriocheiris TDA-040725-5 (DSM 21848).</title>
        <authorList>
            <person name="Lo W.-S."/>
            <person name="Kuo C.-H."/>
        </authorList>
    </citation>
    <scope>NUCLEOTIDE SEQUENCE [LARGE SCALE GENOMIC DNA]</scope>
    <source>
        <strain evidence="2">TDA-040725-5</strain>
    </source>
</reference>
<accession>A0A0H3XID5</accession>
<dbReference type="RefSeq" id="WP_047791829.1">
    <property type="nucleotide sequence ID" value="NZ_CP011856.1"/>
</dbReference>
<dbReference type="PATRIC" id="fig|743698.3.peg.1101"/>
<dbReference type="STRING" id="315358.SERIO_v1c10900"/>
<dbReference type="Proteomes" id="UP000035661">
    <property type="component" value="Chromosome"/>
</dbReference>